<sequence length="110" mass="12802">MMLYRFKYKTSEILQIITTICLFTSLKRKCKLTHIMSNYRPNSNLSDKKDRMYRSVKKNHINHYVVMCIAGGLQVIIGGYPEDFRFFGGYAIKAEGRNAVIFHSEKGENL</sequence>
<protein>
    <submittedName>
        <fullName evidence="2">Uncharacterized protein</fullName>
    </submittedName>
</protein>
<evidence type="ECO:0000313" key="2">
    <source>
        <dbReference type="EMBL" id="AGG30639.1"/>
    </source>
</evidence>
<gene>
    <name evidence="2" type="ORF">MU9_1593</name>
</gene>
<reference evidence="2 3" key="1">
    <citation type="journal article" date="2012" name="BMC Genomics">
        <title>Whole-genome sequencing and identification of Morganella morganii KT pathogenicity-related genes.</title>
        <authorList>
            <person name="Chen Y.T."/>
            <person name="Peng H.L."/>
            <person name="Shia W.C."/>
            <person name="Hsu F.R."/>
            <person name="Ken C.F."/>
            <person name="Tsao Y.M."/>
            <person name="Chen C.H."/>
            <person name="Liu C.E."/>
            <person name="Hsieh M.F."/>
            <person name="Chen H.C."/>
            <person name="Tang C.Y."/>
            <person name="Ku T.H."/>
        </authorList>
    </citation>
    <scope>NUCLEOTIDE SEQUENCE [LARGE SCALE GENOMIC DNA]</scope>
    <source>
        <strain evidence="2 3">KT</strain>
    </source>
</reference>
<evidence type="ECO:0000256" key="1">
    <source>
        <dbReference type="SAM" id="Phobius"/>
    </source>
</evidence>
<keyword evidence="1" id="KW-1133">Transmembrane helix</keyword>
<organism evidence="2 3">
    <name type="scientific">Morganella morganii subsp. morganii KT</name>
    <dbReference type="NCBI Taxonomy" id="1124991"/>
    <lineage>
        <taxon>Bacteria</taxon>
        <taxon>Pseudomonadati</taxon>
        <taxon>Pseudomonadota</taxon>
        <taxon>Gammaproteobacteria</taxon>
        <taxon>Enterobacterales</taxon>
        <taxon>Morganellaceae</taxon>
        <taxon>Morganella</taxon>
    </lineage>
</organism>
<feature type="transmembrane region" description="Helical" evidence="1">
    <location>
        <begin position="61"/>
        <end position="80"/>
    </location>
</feature>
<evidence type="ECO:0000313" key="3">
    <source>
        <dbReference type="Proteomes" id="UP000011834"/>
    </source>
</evidence>
<dbReference type="EMBL" id="CP004345">
    <property type="protein sequence ID" value="AGG30639.1"/>
    <property type="molecule type" value="Genomic_DNA"/>
</dbReference>
<dbReference type="HOGENOM" id="CLU_2168110_0_0_6"/>
<dbReference type="AlphaFoldDB" id="M1S808"/>
<keyword evidence="1" id="KW-0472">Membrane</keyword>
<dbReference type="Proteomes" id="UP000011834">
    <property type="component" value="Chromosome"/>
</dbReference>
<keyword evidence="3" id="KW-1185">Reference proteome</keyword>
<proteinExistence type="predicted"/>
<keyword evidence="1" id="KW-0812">Transmembrane</keyword>
<accession>M1S808</accession>
<dbReference type="KEGG" id="mmk:MU9_1593"/>
<name>M1S808_MORMO</name>